<evidence type="ECO:0000256" key="2">
    <source>
        <dbReference type="SAM" id="Phobius"/>
    </source>
</evidence>
<keyword evidence="2" id="KW-0472">Membrane</keyword>
<feature type="transmembrane region" description="Helical" evidence="2">
    <location>
        <begin position="346"/>
        <end position="366"/>
    </location>
</feature>
<dbReference type="Proteomes" id="UP000813461">
    <property type="component" value="Unassembled WGS sequence"/>
</dbReference>
<feature type="compositionally biased region" description="Basic and acidic residues" evidence="1">
    <location>
        <begin position="141"/>
        <end position="161"/>
    </location>
</feature>
<feature type="transmembrane region" description="Helical" evidence="2">
    <location>
        <begin position="280"/>
        <end position="304"/>
    </location>
</feature>
<evidence type="ECO:0000313" key="3">
    <source>
        <dbReference type="EMBL" id="KAH7090439.1"/>
    </source>
</evidence>
<keyword evidence="4" id="KW-1185">Reference proteome</keyword>
<dbReference type="OrthoDB" id="4721035at2759"/>
<protein>
    <submittedName>
        <fullName evidence="3">Uncharacterized protein</fullName>
    </submittedName>
</protein>
<keyword evidence="2" id="KW-1133">Transmembrane helix</keyword>
<feature type="transmembrane region" description="Helical" evidence="2">
    <location>
        <begin position="812"/>
        <end position="835"/>
    </location>
</feature>
<evidence type="ECO:0000313" key="4">
    <source>
        <dbReference type="Proteomes" id="UP000813461"/>
    </source>
</evidence>
<feature type="compositionally biased region" description="Polar residues" evidence="1">
    <location>
        <begin position="48"/>
        <end position="58"/>
    </location>
</feature>
<gene>
    <name evidence="3" type="ORF">FB567DRAFT_291625</name>
</gene>
<accession>A0A8K0R8Y3</accession>
<dbReference type="EMBL" id="JAGMVJ010000005">
    <property type="protein sequence ID" value="KAH7090439.1"/>
    <property type="molecule type" value="Genomic_DNA"/>
</dbReference>
<feature type="transmembrane region" description="Helical" evidence="2">
    <location>
        <begin position="236"/>
        <end position="260"/>
    </location>
</feature>
<proteinExistence type="predicted"/>
<evidence type="ECO:0000256" key="1">
    <source>
        <dbReference type="SAM" id="MobiDB-lite"/>
    </source>
</evidence>
<sequence length="996" mass="109291">MADRRPLINESSDLSESAGSTPALSGLQFTDNPQTRGFTHIAPPTSPPVSRTEFSSFQSDATAVDTIYEEHEEGDVAHSFHRQSGGGLGIAPSYMPVQTARSVSIQSIPGRSAGPGVQSSPVRSPGMLSPPGSANPFADTFPRDSSTENTPDLRRDRYSPREDVGTFEDFRRGILKNARQSNASVDDYQQYIHDSDTSRLHGAPSIRSAKSAYENDFRPTHECPTARDFYQSRLTWLNVTIIIICVFSCVFSGIFVGLAIREPFWGRRITSQGPLTPANAVLLTTIFAKLIELSFVTSFVAFLGQVLSRRAFVKAEGRGVSLAELSIWRWVVQPGTLITHPAAAKYAAFSFLGIMGLLSAVLATLYSSASAALVQPTLRQGSWKDTVMSGRVVSDFANVTYIKNLCQTPIRTDMEYGGSTCLQIEHAGQGYHNYQRYLAEWDLESRRKNTTTNQHKRPPGFGLLYENTTITAQWINIADTKAVSKAHGRAINNVSLAMPHAGVFEAAHSIRNDILQPEELNGEGTYSLRASVPSPVMNVLCVNMNKEELAPIVFDTWNPNTKIDIANWKDGGLMDNATTTNKTVVDDIFGWNSEERINYPPVFPKYPKPFNTIMNHTSKPWGRAAIYLLGQGGADEKVNMTGTYSLCRIYMSISPGCLTSYHAQSGGGSMEALCEDKADELSYDKHHPGASWVRSVPNWKDIGFDWSNALSLQTGIVDADASNSRLLTQLMLNPSNPDPNNLEVDLNPDLPSMGEAIAVMSGCTMLKSMMDAPFVMKWNYSDTGLDAPVYQYFNSSLMAQQYASGGIESPAAIAWVIVLVLVFLMNVFVLGYFLIHRGLVTDFSEPPNLFALAVNSPPSHVLAGSCGGGPEGRQYEVNWFVNHEGSHLFMEPGEKSALLAYDQSPSRMHGPVEELGPSPAKSGGGFVANMISTIRRGLGMKDKPPTKLRSATGAESLRHVQSRPVSIMSEYELQEGHERTRKQYAKLANRNRRSLL</sequence>
<organism evidence="3 4">
    <name type="scientific">Paraphoma chrysanthemicola</name>
    <dbReference type="NCBI Taxonomy" id="798071"/>
    <lineage>
        <taxon>Eukaryota</taxon>
        <taxon>Fungi</taxon>
        <taxon>Dikarya</taxon>
        <taxon>Ascomycota</taxon>
        <taxon>Pezizomycotina</taxon>
        <taxon>Dothideomycetes</taxon>
        <taxon>Pleosporomycetidae</taxon>
        <taxon>Pleosporales</taxon>
        <taxon>Pleosporineae</taxon>
        <taxon>Phaeosphaeriaceae</taxon>
        <taxon>Paraphoma</taxon>
    </lineage>
</organism>
<name>A0A8K0R8Y3_9PLEO</name>
<reference evidence="3" key="1">
    <citation type="journal article" date="2021" name="Nat. Commun.">
        <title>Genetic determinants of endophytism in the Arabidopsis root mycobiome.</title>
        <authorList>
            <person name="Mesny F."/>
            <person name="Miyauchi S."/>
            <person name="Thiergart T."/>
            <person name="Pickel B."/>
            <person name="Atanasova L."/>
            <person name="Karlsson M."/>
            <person name="Huettel B."/>
            <person name="Barry K.W."/>
            <person name="Haridas S."/>
            <person name="Chen C."/>
            <person name="Bauer D."/>
            <person name="Andreopoulos W."/>
            <person name="Pangilinan J."/>
            <person name="LaButti K."/>
            <person name="Riley R."/>
            <person name="Lipzen A."/>
            <person name="Clum A."/>
            <person name="Drula E."/>
            <person name="Henrissat B."/>
            <person name="Kohler A."/>
            <person name="Grigoriev I.V."/>
            <person name="Martin F.M."/>
            <person name="Hacquard S."/>
        </authorList>
    </citation>
    <scope>NUCLEOTIDE SEQUENCE</scope>
    <source>
        <strain evidence="3">MPI-SDFR-AT-0120</strain>
    </source>
</reference>
<keyword evidence="2" id="KW-0812">Transmembrane</keyword>
<feature type="region of interest" description="Disordered" evidence="1">
    <location>
        <begin position="107"/>
        <end position="161"/>
    </location>
</feature>
<feature type="compositionally biased region" description="Polar residues" evidence="1">
    <location>
        <begin position="9"/>
        <end position="37"/>
    </location>
</feature>
<feature type="region of interest" description="Disordered" evidence="1">
    <location>
        <begin position="1"/>
        <end position="58"/>
    </location>
</feature>
<comment type="caution">
    <text evidence="3">The sequence shown here is derived from an EMBL/GenBank/DDBJ whole genome shotgun (WGS) entry which is preliminary data.</text>
</comment>
<dbReference type="AlphaFoldDB" id="A0A8K0R8Y3"/>